<evidence type="ECO:0000256" key="1">
    <source>
        <dbReference type="SAM" id="MobiDB-lite"/>
    </source>
</evidence>
<evidence type="ECO:0000259" key="4">
    <source>
        <dbReference type="Pfam" id="PF22936"/>
    </source>
</evidence>
<feature type="domain" description="GAG-pre-integrase" evidence="2">
    <location>
        <begin position="443"/>
        <end position="505"/>
    </location>
</feature>
<organism evidence="5 6">
    <name type="scientific">Camelina sativa</name>
    <name type="common">False flax</name>
    <name type="synonym">Myagrum sativum</name>
    <dbReference type="NCBI Taxonomy" id="90675"/>
    <lineage>
        <taxon>Eukaryota</taxon>
        <taxon>Viridiplantae</taxon>
        <taxon>Streptophyta</taxon>
        <taxon>Embryophyta</taxon>
        <taxon>Tracheophyta</taxon>
        <taxon>Spermatophyta</taxon>
        <taxon>Magnoliopsida</taxon>
        <taxon>eudicotyledons</taxon>
        <taxon>Gunneridae</taxon>
        <taxon>Pentapetalae</taxon>
        <taxon>rosids</taxon>
        <taxon>malvids</taxon>
        <taxon>Brassicales</taxon>
        <taxon>Brassicaceae</taxon>
        <taxon>Camelineae</taxon>
        <taxon>Camelina</taxon>
    </lineage>
</organism>
<protein>
    <submittedName>
        <fullName evidence="6">Uncharacterized protein LOC104715395</fullName>
    </submittedName>
</protein>
<gene>
    <name evidence="6" type="primary">LOC104715395</name>
</gene>
<name>A0ABM0TTG1_CAMSA</name>
<dbReference type="InterPro" id="IPR029472">
    <property type="entry name" value="Copia-like_N"/>
</dbReference>
<dbReference type="InterPro" id="IPR054722">
    <property type="entry name" value="PolX-like_BBD"/>
</dbReference>
<reference evidence="5" key="1">
    <citation type="journal article" date="2014" name="Nat. Commun.">
        <title>The emerging biofuel crop Camelina sativa retains a highly undifferentiated hexaploid genome structure.</title>
        <authorList>
            <person name="Kagale S."/>
            <person name="Koh C."/>
            <person name="Nixon J."/>
            <person name="Bollina V."/>
            <person name="Clarke W.E."/>
            <person name="Tuteja R."/>
            <person name="Spillane C."/>
            <person name="Robinson S.J."/>
            <person name="Links M.G."/>
            <person name="Clarke C."/>
            <person name="Higgins E.E."/>
            <person name="Huebert T."/>
            <person name="Sharpe A.G."/>
            <person name="Parkin I.A."/>
        </authorList>
    </citation>
    <scope>NUCLEOTIDE SEQUENCE [LARGE SCALE GENOMIC DNA]</scope>
    <source>
        <strain evidence="5">cv. DH55</strain>
    </source>
</reference>
<evidence type="ECO:0000313" key="5">
    <source>
        <dbReference type="Proteomes" id="UP000694864"/>
    </source>
</evidence>
<feature type="domain" description="Retrotransposon Copia-like N-terminal" evidence="3">
    <location>
        <begin position="3"/>
        <end position="39"/>
    </location>
</feature>
<keyword evidence="5" id="KW-1185">Reference proteome</keyword>
<evidence type="ECO:0000313" key="6">
    <source>
        <dbReference type="RefSeq" id="XP_010431103.1"/>
    </source>
</evidence>
<feature type="region of interest" description="Disordered" evidence="1">
    <location>
        <begin position="267"/>
        <end position="291"/>
    </location>
</feature>
<dbReference type="Pfam" id="PF13976">
    <property type="entry name" value="gag_pre-integrs"/>
    <property type="match status" value="1"/>
</dbReference>
<dbReference type="RefSeq" id="XP_010431103.1">
    <property type="nucleotide sequence ID" value="XM_010432801.1"/>
</dbReference>
<dbReference type="PANTHER" id="PTHR37610">
    <property type="entry name" value="CCHC-TYPE DOMAIN-CONTAINING PROTEIN"/>
    <property type="match status" value="1"/>
</dbReference>
<proteinExistence type="predicted"/>
<feature type="domain" description="Retrovirus-related Pol polyprotein from transposon TNT 1-94-like beta-barrel" evidence="4">
    <location>
        <begin position="338"/>
        <end position="410"/>
    </location>
</feature>
<dbReference type="PANTHER" id="PTHR37610:SF97">
    <property type="entry name" value="RETROTRANSPOSON GAG DOMAIN-CONTAINING PROTEIN"/>
    <property type="match status" value="1"/>
</dbReference>
<sequence length="511" mass="56509">MISAITLTGDNYNEWASEMLNALRAKKKTGFIDGSLRRPGADSSDLETWTSVNSMVIGWLRTSISPRVCSTVLFHTSARDLWETLQKRFSVGNKVRVNHLRSQIALCRQEGQSVIDYYWKLVTLWDDLYTYKPLPVCSCGVYANIATEREEEKVNQFVMGLDESKLANVIHSIVDAGPSPSLDQAYSRVIREEHRRLAAKTREQQQDAVGFAARRDVGSGLLTGDQCVESSVCDRHLLCSHCGRTGHEKSFCWQLVGYSEWFTEHNARNSGRGSGTGRGRGRGVGRGRGQAVSAYTTSPNVSISDFSLEQWKALSLVALEKMKSNPDKLSGKIPGDVIIDTGASHHMTGNISLLTDLVDTPSFSVGFADGSITFSKRKGILHLTDNVFLLDVLYIPKLNCSLISVSQILKQMKNCFALFTDTLCILQDRFTRTLIGAGKERDGVYYLTDVATANVTRAAASVDQTLWHRWLGHPAFSVLSSLPILSSVLQSASSSPCDVCFRAKQTRDVFL</sequence>
<dbReference type="GeneID" id="104715395"/>
<dbReference type="Proteomes" id="UP000694864">
    <property type="component" value="Chromosome 9"/>
</dbReference>
<dbReference type="Pfam" id="PF14244">
    <property type="entry name" value="Retrotran_gag_3"/>
    <property type="match status" value="1"/>
</dbReference>
<dbReference type="Pfam" id="PF22936">
    <property type="entry name" value="Pol_BBD"/>
    <property type="match status" value="1"/>
</dbReference>
<reference evidence="6" key="2">
    <citation type="submission" date="2025-08" db="UniProtKB">
        <authorList>
            <consortium name="RefSeq"/>
        </authorList>
    </citation>
    <scope>IDENTIFICATION</scope>
    <source>
        <tissue evidence="6">Leaf</tissue>
    </source>
</reference>
<evidence type="ECO:0000259" key="3">
    <source>
        <dbReference type="Pfam" id="PF14244"/>
    </source>
</evidence>
<evidence type="ECO:0000259" key="2">
    <source>
        <dbReference type="Pfam" id="PF13976"/>
    </source>
</evidence>
<dbReference type="InterPro" id="IPR025724">
    <property type="entry name" value="GAG-pre-integrase_dom"/>
</dbReference>
<accession>A0ABM0TTG1</accession>